<evidence type="ECO:0000256" key="5">
    <source>
        <dbReference type="ARBA" id="ARBA00048552"/>
    </source>
</evidence>
<accession>A0A0R2RKH9</accession>
<reference evidence="15 16" key="1">
    <citation type="submission" date="2015-10" db="EMBL/GenBank/DDBJ databases">
        <title>Metagenome-Assembled Genomes uncover a global brackish microbiome.</title>
        <authorList>
            <person name="Hugerth L.W."/>
            <person name="Larsson J."/>
            <person name="Alneberg J."/>
            <person name="Lindh M.V."/>
            <person name="Legrand C."/>
            <person name="Pinhassi J."/>
            <person name="Andersson A.F."/>
        </authorList>
    </citation>
    <scope>NUCLEOTIDE SEQUENCE [LARGE SCALE GENOMIC DNA]</scope>
    <source>
        <strain evidence="15">BACL18 MAG-120507-bin52</strain>
    </source>
</reference>
<dbReference type="HAMAP" id="MF_01321">
    <property type="entry name" value="RNApol_bact_RpoB"/>
    <property type="match status" value="1"/>
</dbReference>
<dbReference type="AlphaFoldDB" id="A0A0R2RKH9"/>
<protein>
    <recommendedName>
        <fullName evidence="6 8">DNA-directed RNA polymerase subunit beta</fullName>
        <shortName evidence="6">RNAP subunit beta</shortName>
        <ecNumber evidence="6 8">2.7.7.6</ecNumber>
    </recommendedName>
    <alternativeName>
        <fullName evidence="6">RNA polymerase subunit beta</fullName>
    </alternativeName>
    <alternativeName>
        <fullName evidence="6">Transcriptase subunit beta</fullName>
    </alternativeName>
</protein>
<proteinExistence type="inferred from homology"/>
<dbReference type="GO" id="GO:0003677">
    <property type="term" value="F:DNA binding"/>
    <property type="evidence" value="ECO:0007669"/>
    <property type="project" value="UniProtKB-UniRule"/>
</dbReference>
<dbReference type="Pfam" id="PF04560">
    <property type="entry name" value="RNA_pol_Rpb2_7"/>
    <property type="match status" value="1"/>
</dbReference>
<dbReference type="InterPro" id="IPR037034">
    <property type="entry name" value="RNA_pol_Rpb2_2_sf"/>
</dbReference>
<evidence type="ECO:0000313" key="16">
    <source>
        <dbReference type="Proteomes" id="UP000051269"/>
    </source>
</evidence>
<dbReference type="GO" id="GO:0032549">
    <property type="term" value="F:ribonucleoside binding"/>
    <property type="evidence" value="ECO:0007669"/>
    <property type="project" value="InterPro"/>
</dbReference>
<evidence type="ECO:0000259" key="14">
    <source>
        <dbReference type="Pfam" id="PF10385"/>
    </source>
</evidence>
<comment type="caution">
    <text evidence="15">The sequence shown here is derived from an EMBL/GenBank/DDBJ whole genome shotgun (WGS) entry which is preliminary data.</text>
</comment>
<dbReference type="Pfam" id="PF10385">
    <property type="entry name" value="RNA_pol_Rpb2_45"/>
    <property type="match status" value="1"/>
</dbReference>
<feature type="domain" description="RNA polymerase beta subunit protrusion" evidence="12">
    <location>
        <begin position="23"/>
        <end position="440"/>
    </location>
</feature>
<evidence type="ECO:0000259" key="12">
    <source>
        <dbReference type="Pfam" id="PF04563"/>
    </source>
</evidence>
<comment type="subunit">
    <text evidence="6 8">The RNAP catalytic core consists of 2 alpha, 1 beta, 1 beta' and 1 omega subunit. When a sigma factor is associated with the core the holoenzyme is formed, which can initiate transcription.</text>
</comment>
<evidence type="ECO:0000256" key="4">
    <source>
        <dbReference type="ARBA" id="ARBA00023163"/>
    </source>
</evidence>
<keyword evidence="1 6" id="KW-0240">DNA-directed RNA polymerase</keyword>
<dbReference type="Gene3D" id="2.40.50.100">
    <property type="match status" value="1"/>
</dbReference>
<dbReference type="FunFam" id="3.90.1800.10:FF:000001">
    <property type="entry name" value="DNA-directed RNA polymerase subunit beta"/>
    <property type="match status" value="1"/>
</dbReference>
<feature type="domain" description="RNA polymerase Rpb2" evidence="11">
    <location>
        <begin position="292"/>
        <end position="395"/>
    </location>
</feature>
<keyword evidence="3 6" id="KW-0548">Nucleotidyltransferase</keyword>
<dbReference type="Gene3D" id="3.90.1800.10">
    <property type="entry name" value="RNA polymerase alpha subunit dimerisation domain"/>
    <property type="match status" value="1"/>
</dbReference>
<comment type="function">
    <text evidence="6 8">DNA-dependent RNA polymerase catalyzes the transcription of DNA into RNA using the four ribonucleoside triphosphates as substrates.</text>
</comment>
<dbReference type="NCBIfam" id="TIGR02013">
    <property type="entry name" value="rpoB"/>
    <property type="match status" value="1"/>
</dbReference>
<dbReference type="GO" id="GO:0003899">
    <property type="term" value="F:DNA-directed RNA polymerase activity"/>
    <property type="evidence" value="ECO:0007669"/>
    <property type="project" value="UniProtKB-UniRule"/>
</dbReference>
<evidence type="ECO:0000259" key="13">
    <source>
        <dbReference type="Pfam" id="PF04565"/>
    </source>
</evidence>
<dbReference type="InterPro" id="IPR007642">
    <property type="entry name" value="RNA_pol_Rpb2_2"/>
</dbReference>
<evidence type="ECO:0000256" key="8">
    <source>
        <dbReference type="RuleBase" id="RU363031"/>
    </source>
</evidence>
<dbReference type="PANTHER" id="PTHR20856">
    <property type="entry name" value="DNA-DIRECTED RNA POLYMERASE I SUBUNIT 2"/>
    <property type="match status" value="1"/>
</dbReference>
<dbReference type="Pfam" id="PF00562">
    <property type="entry name" value="RNA_pol_Rpb2_6"/>
    <property type="match status" value="1"/>
</dbReference>
<dbReference type="Gene3D" id="2.40.50.150">
    <property type="match status" value="1"/>
</dbReference>
<evidence type="ECO:0000259" key="9">
    <source>
        <dbReference type="Pfam" id="PF00562"/>
    </source>
</evidence>
<dbReference type="InterPro" id="IPR007120">
    <property type="entry name" value="DNA-dir_RNAP_su2_dom"/>
</dbReference>
<dbReference type="EMBL" id="LIBO01000001">
    <property type="protein sequence ID" value="KRO63257.1"/>
    <property type="molecule type" value="Genomic_DNA"/>
</dbReference>
<dbReference type="Pfam" id="PF04561">
    <property type="entry name" value="RNA_pol_Rpb2_2"/>
    <property type="match status" value="1"/>
</dbReference>
<evidence type="ECO:0000259" key="11">
    <source>
        <dbReference type="Pfam" id="PF04561"/>
    </source>
</evidence>
<dbReference type="InterPro" id="IPR015712">
    <property type="entry name" value="DNA-dir_RNA_pol_su2"/>
</dbReference>
<feature type="domain" description="RNA polymerase Rpb2" evidence="10">
    <location>
        <begin position="1182"/>
        <end position="1255"/>
    </location>
</feature>
<dbReference type="InterPro" id="IPR014724">
    <property type="entry name" value="RNA_pol_RPB2_OB-fold"/>
</dbReference>
<evidence type="ECO:0000256" key="1">
    <source>
        <dbReference type="ARBA" id="ARBA00022478"/>
    </source>
</evidence>
<dbReference type="CDD" id="cd00653">
    <property type="entry name" value="RNA_pol_B_RPB2"/>
    <property type="match status" value="1"/>
</dbReference>
<evidence type="ECO:0000256" key="2">
    <source>
        <dbReference type="ARBA" id="ARBA00022679"/>
    </source>
</evidence>
<dbReference type="Pfam" id="PF04563">
    <property type="entry name" value="RNA_pol_Rpb2_1"/>
    <property type="match status" value="1"/>
</dbReference>
<dbReference type="InterPro" id="IPR007644">
    <property type="entry name" value="RNA_pol_bsu_protrusion"/>
</dbReference>
<dbReference type="InterPro" id="IPR007645">
    <property type="entry name" value="RNA_pol_Rpb2_3"/>
</dbReference>
<feature type="domain" description="DNA-directed RNA polymerase subunit 2 hybrid-binding" evidence="9">
    <location>
        <begin position="695"/>
        <end position="1180"/>
    </location>
</feature>
<dbReference type="InterPro" id="IPR007121">
    <property type="entry name" value="RNA_pol_bsu_CS"/>
</dbReference>
<dbReference type="InterPro" id="IPR019462">
    <property type="entry name" value="DNA-dir_RNA_pol_bsu_external_1"/>
</dbReference>
<comment type="similarity">
    <text evidence="6 7">Belongs to the RNA polymerase beta chain family.</text>
</comment>
<keyword evidence="4 6" id="KW-0804">Transcription</keyword>
<dbReference type="Proteomes" id="UP000051269">
    <property type="component" value="Unassembled WGS sequence"/>
</dbReference>
<dbReference type="GO" id="GO:0000428">
    <property type="term" value="C:DNA-directed RNA polymerase complex"/>
    <property type="evidence" value="ECO:0007669"/>
    <property type="project" value="UniProtKB-KW"/>
</dbReference>
<keyword evidence="2 6" id="KW-0808">Transferase</keyword>
<evidence type="ECO:0000259" key="10">
    <source>
        <dbReference type="Pfam" id="PF04560"/>
    </source>
</evidence>
<dbReference type="InterPro" id="IPR010243">
    <property type="entry name" value="RNA_pol_bsu_bac"/>
</dbReference>
<name>A0A0R2RKH9_9BACT</name>
<dbReference type="EC" id="2.7.7.6" evidence="6 8"/>
<dbReference type="InterPro" id="IPR007641">
    <property type="entry name" value="RNA_pol_Rpb2_7"/>
</dbReference>
<comment type="catalytic activity">
    <reaction evidence="5 6 8">
        <text>RNA(n) + a ribonucleoside 5'-triphosphate = RNA(n+1) + diphosphate</text>
        <dbReference type="Rhea" id="RHEA:21248"/>
        <dbReference type="Rhea" id="RHEA-COMP:14527"/>
        <dbReference type="Rhea" id="RHEA-COMP:17342"/>
        <dbReference type="ChEBI" id="CHEBI:33019"/>
        <dbReference type="ChEBI" id="CHEBI:61557"/>
        <dbReference type="ChEBI" id="CHEBI:140395"/>
        <dbReference type="EC" id="2.7.7.6"/>
    </reaction>
</comment>
<dbReference type="InterPro" id="IPR037033">
    <property type="entry name" value="DNA-dir_RNAP_su2_hyb_sf"/>
</dbReference>
<organism evidence="15 16">
    <name type="scientific">Verrucomicrobia subdivision 6 bacterium BACL9 MAG-120507-bin52</name>
    <dbReference type="NCBI Taxonomy" id="1655590"/>
    <lineage>
        <taxon>Bacteria</taxon>
        <taxon>Pseudomonadati</taxon>
        <taxon>Verrucomicrobiota</taxon>
        <taxon>Verrucomicrobiia</taxon>
        <taxon>Verrucomicrobiales</taxon>
        <taxon>Verrucomicrobia subdivision 6</taxon>
    </lineage>
</organism>
<dbReference type="PROSITE" id="PS01166">
    <property type="entry name" value="RNA_POL_BETA"/>
    <property type="match status" value="1"/>
</dbReference>
<dbReference type="GO" id="GO:0006351">
    <property type="term" value="P:DNA-templated transcription"/>
    <property type="evidence" value="ECO:0007669"/>
    <property type="project" value="UniProtKB-UniRule"/>
</dbReference>
<dbReference type="Gene3D" id="3.90.1110.10">
    <property type="entry name" value="RNA polymerase Rpb2, domain 2"/>
    <property type="match status" value="1"/>
</dbReference>
<dbReference type="SUPFAM" id="SSF64484">
    <property type="entry name" value="beta and beta-prime subunits of DNA dependent RNA-polymerase"/>
    <property type="match status" value="1"/>
</dbReference>
<evidence type="ECO:0000256" key="6">
    <source>
        <dbReference type="HAMAP-Rule" id="MF_01321"/>
    </source>
</evidence>
<evidence type="ECO:0000313" key="15">
    <source>
        <dbReference type="EMBL" id="KRO63257.1"/>
    </source>
</evidence>
<dbReference type="NCBIfam" id="NF001616">
    <property type="entry name" value="PRK00405.1"/>
    <property type="match status" value="1"/>
</dbReference>
<dbReference type="Gene3D" id="3.90.1100.10">
    <property type="match status" value="3"/>
</dbReference>
<dbReference type="Gene3D" id="2.40.270.10">
    <property type="entry name" value="DNA-directed RNA polymerase, subunit 2, domain 6"/>
    <property type="match status" value="2"/>
</dbReference>
<feature type="domain" description="DNA-directed RNA polymerase beta subunit external 1" evidence="14">
    <location>
        <begin position="534"/>
        <end position="599"/>
    </location>
</feature>
<sequence>MAKSTKVERVNFGRLPETVEMPNLMEVQLDSYRAFLQEGTNPKQRKSDVGLQAVFREVFPIESYDEKIKLDFSHYELGKAKSGPIECLREGVTYAAPLYVTFVLHNDGSTIEERVYMGELPLMTKQGTFVVNGAERVIVSQLHRSPGICFESSVHANGKLLHSYRIIPDRGSWLEVSYDTSDLLYVHLDRRKRRRKFLLTTLLRALDYSTDEEIISLFYRIESLKLAEDLEENELSQKVLIQEVRDTANADLVVARAFEPLTKGVVRQLLDLGMKSAEVVDIRVDDTILKCLKKDPTKDTEGALKEIYRRLRPGDPPTVTNAKALLKRLFFDPKRYDIGRVGRHKLNQKLGLQTDLLTRILTREDVVAATSYLINLRLGEGTTDDIDHLGSRRVRTVGELLSNQCRTGLSRTERLVKERMTLFDVNTEGMTPQKLINPKALSAMIRDFFGRSQLSQLMDQTNPLSEMTHKRRLSALGPGGLSRERAGFEVRDVHPSHYGRICPIETPEGPNIGLISSLSTFGKINEFGFIETPYRKVENGRVKEEYDFLTADQEENFIVAQANTSVDGHGKFTSPKVSVRYRGEFLEVEPDKVHYMDVSPKQLVSVAASLIPFLEHDDANRALMGSNMQRQGVPLLISEAPVVGTGMEAKVARDSHAMILSEGPGKVASVTARQVIVTEDGEAPENRKRMKTDPEKGVYVYDLLKFMRSNNGTCVNQRPVVKVGQRVTKGMVIADGPCTDQGELALGRNVVVAFMPWHGYNFEDAILLSQRLVKEDVYTSIHIEEFEISARDTKLGPEEITRDIPNVGDEALKNLGPDGVVRIGAEVKAGDILVGKITPKSETELAPEERLLRAIFGEKAADVKDSSLVVSSGSSGIVMDVKTTGGALKKDVIKLAPGEAKRHAKGVDDKYIKKHAEMKEELTQALSNILLNEKIPLDVVNAETGEIIIPANRKITKTLLRKIADVYNHIEIDPSPIRIKIREIISSYEQKFNQLANEKDSEMERLESGEDIDPGIIKQVKVYVAAKRKISVGDKMAGRHGNKGVVARIVPEEDMPFLPDGTPVDIILNPLGVPSRMNVGQVLETHLGIAAKALGFNVATPVFDGINETKIREFLKKAHLDEDGKSTLIDGRTGEEFDQRVVVGLIYMLKLHHLVADKIHARAVGPYSLVTQQPLGGKAQYGGQRYGEMEVWAMEAYGAAYTLQELLTVKSDDVAGRTRIYESIVKGDNSLEAGTPESFNVLIKEMQSLCLDIKVGERSRVVDEDLQKPDILVATV</sequence>
<gene>
    <name evidence="6 15" type="primary">rpoB</name>
    <name evidence="15" type="ORF">ABR82_05750</name>
</gene>
<evidence type="ECO:0000256" key="7">
    <source>
        <dbReference type="RuleBase" id="RU000434"/>
    </source>
</evidence>
<evidence type="ECO:0000256" key="3">
    <source>
        <dbReference type="ARBA" id="ARBA00022695"/>
    </source>
</evidence>
<dbReference type="Pfam" id="PF04565">
    <property type="entry name" value="RNA_pol_Rpb2_3"/>
    <property type="match status" value="1"/>
</dbReference>
<feature type="domain" description="RNA polymerase Rpb2" evidence="13">
    <location>
        <begin position="456"/>
        <end position="524"/>
    </location>
</feature>